<dbReference type="PaxDb" id="39947-A0A0P0W7P0"/>
<feature type="compositionally biased region" description="Gly residues" evidence="1">
    <location>
        <begin position="59"/>
        <end position="71"/>
    </location>
</feature>
<gene>
    <name evidence="2" type="ordered locus">Os04g0243902</name>
    <name evidence="2" type="ORF">OSNPB_040243902</name>
</gene>
<evidence type="ECO:0000256" key="1">
    <source>
        <dbReference type="SAM" id="MobiDB-lite"/>
    </source>
</evidence>
<feature type="region of interest" description="Disordered" evidence="1">
    <location>
        <begin position="32"/>
        <end position="73"/>
    </location>
</feature>
<sequence>MHKITTERLDREQSGWLVNRVEWRHCSGDRLTGDSQIGRSAAGSCSNPILAPTETGDADGVGGGRTKGGGYRPLAWRGLPGVTTDGIDNLNMWRPEAGAKGVVAATWWS</sequence>
<evidence type="ECO:0000313" key="3">
    <source>
        <dbReference type="Proteomes" id="UP000059680"/>
    </source>
</evidence>
<keyword evidence="3" id="KW-1185">Reference proteome</keyword>
<reference evidence="2 3" key="3">
    <citation type="journal article" date="2013" name="Rice">
        <title>Improvement of the Oryza sativa Nipponbare reference genome using next generation sequence and optical map data.</title>
        <authorList>
            <person name="Kawahara Y."/>
            <person name="de la Bastide M."/>
            <person name="Hamilton J.P."/>
            <person name="Kanamori H."/>
            <person name="McCombie W.R."/>
            <person name="Ouyang S."/>
            <person name="Schwartz D.C."/>
            <person name="Tanaka T."/>
            <person name="Wu J."/>
            <person name="Zhou S."/>
            <person name="Childs K.L."/>
            <person name="Davidson R.M."/>
            <person name="Lin H."/>
            <person name="Quesada-Ocampo L."/>
            <person name="Vaillancourt B."/>
            <person name="Sakai H."/>
            <person name="Lee S.S."/>
            <person name="Kim J."/>
            <person name="Numa H."/>
            <person name="Itoh T."/>
            <person name="Buell C.R."/>
            <person name="Matsumoto T."/>
        </authorList>
    </citation>
    <scope>NUCLEOTIDE SEQUENCE [LARGE SCALE GENOMIC DNA]</scope>
    <source>
        <strain evidence="3">cv. Nipponbare</strain>
    </source>
</reference>
<reference evidence="2 3" key="2">
    <citation type="journal article" date="2013" name="Plant Cell Physiol.">
        <title>Rice Annotation Project Database (RAP-DB): an integrative and interactive database for rice genomics.</title>
        <authorList>
            <person name="Sakai H."/>
            <person name="Lee S.S."/>
            <person name="Tanaka T."/>
            <person name="Numa H."/>
            <person name="Kim J."/>
            <person name="Kawahara Y."/>
            <person name="Wakimoto H."/>
            <person name="Yang C.C."/>
            <person name="Iwamoto M."/>
            <person name="Abe T."/>
            <person name="Yamada Y."/>
            <person name="Muto A."/>
            <person name="Inokuchi H."/>
            <person name="Ikemura T."/>
            <person name="Matsumoto T."/>
            <person name="Sasaki T."/>
            <person name="Itoh T."/>
        </authorList>
    </citation>
    <scope>NUCLEOTIDE SEQUENCE [LARGE SCALE GENOMIC DNA]</scope>
    <source>
        <strain evidence="3">cv. Nipponbare</strain>
    </source>
</reference>
<organism evidence="2 3">
    <name type="scientific">Oryza sativa subsp. japonica</name>
    <name type="common">Rice</name>
    <dbReference type="NCBI Taxonomy" id="39947"/>
    <lineage>
        <taxon>Eukaryota</taxon>
        <taxon>Viridiplantae</taxon>
        <taxon>Streptophyta</taxon>
        <taxon>Embryophyta</taxon>
        <taxon>Tracheophyta</taxon>
        <taxon>Spermatophyta</taxon>
        <taxon>Magnoliopsida</taxon>
        <taxon>Liliopsida</taxon>
        <taxon>Poales</taxon>
        <taxon>Poaceae</taxon>
        <taxon>BOP clade</taxon>
        <taxon>Oryzoideae</taxon>
        <taxon>Oryzeae</taxon>
        <taxon>Oryzinae</taxon>
        <taxon>Oryza</taxon>
        <taxon>Oryza sativa</taxon>
    </lineage>
</organism>
<dbReference type="AlphaFoldDB" id="A0A0P0W7P0"/>
<accession>A0A0P0W7P0</accession>
<name>A0A0P0W7P0_ORYSJ</name>
<dbReference type="EMBL" id="AP014960">
    <property type="protein sequence ID" value="BAS88240.1"/>
    <property type="molecule type" value="Genomic_DNA"/>
</dbReference>
<protein>
    <submittedName>
        <fullName evidence="2">Os04g0243902 protein</fullName>
    </submittedName>
</protein>
<evidence type="ECO:0000313" key="2">
    <source>
        <dbReference type="EMBL" id="BAS88240.1"/>
    </source>
</evidence>
<proteinExistence type="predicted"/>
<feature type="compositionally biased region" description="Polar residues" evidence="1">
    <location>
        <begin position="33"/>
        <end position="47"/>
    </location>
</feature>
<dbReference type="InParanoid" id="A0A0P0W7P0"/>
<reference evidence="3" key="1">
    <citation type="journal article" date="2005" name="Nature">
        <title>The map-based sequence of the rice genome.</title>
        <authorList>
            <consortium name="International rice genome sequencing project (IRGSP)"/>
            <person name="Matsumoto T."/>
            <person name="Wu J."/>
            <person name="Kanamori H."/>
            <person name="Katayose Y."/>
            <person name="Fujisawa M."/>
            <person name="Namiki N."/>
            <person name="Mizuno H."/>
            <person name="Yamamoto K."/>
            <person name="Antonio B.A."/>
            <person name="Baba T."/>
            <person name="Sakata K."/>
            <person name="Nagamura Y."/>
            <person name="Aoki H."/>
            <person name="Arikawa K."/>
            <person name="Arita K."/>
            <person name="Bito T."/>
            <person name="Chiden Y."/>
            <person name="Fujitsuka N."/>
            <person name="Fukunaka R."/>
            <person name="Hamada M."/>
            <person name="Harada C."/>
            <person name="Hayashi A."/>
            <person name="Hijishita S."/>
            <person name="Honda M."/>
            <person name="Hosokawa S."/>
            <person name="Ichikawa Y."/>
            <person name="Idonuma A."/>
            <person name="Iijima M."/>
            <person name="Ikeda M."/>
            <person name="Ikeno M."/>
            <person name="Ito K."/>
            <person name="Ito S."/>
            <person name="Ito T."/>
            <person name="Ito Y."/>
            <person name="Ito Y."/>
            <person name="Iwabuchi A."/>
            <person name="Kamiya K."/>
            <person name="Karasawa W."/>
            <person name="Kurita K."/>
            <person name="Katagiri S."/>
            <person name="Kikuta A."/>
            <person name="Kobayashi H."/>
            <person name="Kobayashi N."/>
            <person name="Machita K."/>
            <person name="Maehara T."/>
            <person name="Masukawa M."/>
            <person name="Mizubayashi T."/>
            <person name="Mukai Y."/>
            <person name="Nagasaki H."/>
            <person name="Nagata Y."/>
            <person name="Naito S."/>
            <person name="Nakashima M."/>
            <person name="Nakama Y."/>
            <person name="Nakamichi Y."/>
            <person name="Nakamura M."/>
            <person name="Meguro A."/>
            <person name="Negishi M."/>
            <person name="Ohta I."/>
            <person name="Ohta T."/>
            <person name="Okamoto M."/>
            <person name="Ono N."/>
            <person name="Saji S."/>
            <person name="Sakaguchi M."/>
            <person name="Sakai K."/>
            <person name="Shibata M."/>
            <person name="Shimokawa T."/>
            <person name="Song J."/>
            <person name="Takazaki Y."/>
            <person name="Terasawa K."/>
            <person name="Tsugane M."/>
            <person name="Tsuji K."/>
            <person name="Ueda S."/>
            <person name="Waki K."/>
            <person name="Yamagata H."/>
            <person name="Yamamoto M."/>
            <person name="Yamamoto S."/>
            <person name="Yamane H."/>
            <person name="Yoshiki S."/>
            <person name="Yoshihara R."/>
            <person name="Yukawa K."/>
            <person name="Zhong H."/>
            <person name="Yano M."/>
            <person name="Yuan Q."/>
            <person name="Ouyang S."/>
            <person name="Liu J."/>
            <person name="Jones K.M."/>
            <person name="Gansberger K."/>
            <person name="Moffat K."/>
            <person name="Hill J."/>
            <person name="Bera J."/>
            <person name="Fadrosh D."/>
            <person name="Jin S."/>
            <person name="Johri S."/>
            <person name="Kim M."/>
            <person name="Overton L."/>
            <person name="Reardon M."/>
            <person name="Tsitrin T."/>
            <person name="Vuong H."/>
            <person name="Weaver B."/>
            <person name="Ciecko A."/>
            <person name="Tallon L."/>
            <person name="Jackson J."/>
            <person name="Pai G."/>
            <person name="Aken S.V."/>
            <person name="Utterback T."/>
            <person name="Reidmuller S."/>
            <person name="Feldblyum T."/>
            <person name="Hsiao J."/>
            <person name="Zismann V."/>
            <person name="Iobst S."/>
            <person name="de Vazeille A.R."/>
            <person name="Buell C.R."/>
            <person name="Ying K."/>
            <person name="Li Y."/>
            <person name="Lu T."/>
            <person name="Huang Y."/>
            <person name="Zhao Q."/>
            <person name="Feng Q."/>
            <person name="Zhang L."/>
            <person name="Zhu J."/>
            <person name="Weng Q."/>
            <person name="Mu J."/>
            <person name="Lu Y."/>
            <person name="Fan D."/>
            <person name="Liu Y."/>
            <person name="Guan J."/>
            <person name="Zhang Y."/>
            <person name="Yu S."/>
            <person name="Liu X."/>
            <person name="Zhang Y."/>
            <person name="Hong G."/>
            <person name="Han B."/>
            <person name="Choisne N."/>
            <person name="Demange N."/>
            <person name="Orjeda G."/>
            <person name="Samain S."/>
            <person name="Cattolico L."/>
            <person name="Pelletier E."/>
            <person name="Couloux A."/>
            <person name="Segurens B."/>
            <person name="Wincker P."/>
            <person name="D'Hont A."/>
            <person name="Scarpelli C."/>
            <person name="Weissenbach J."/>
            <person name="Salanoubat M."/>
            <person name="Quetier F."/>
            <person name="Yu Y."/>
            <person name="Kim H.R."/>
            <person name="Rambo T."/>
            <person name="Currie J."/>
            <person name="Collura K."/>
            <person name="Luo M."/>
            <person name="Yang T."/>
            <person name="Ammiraju J.S.S."/>
            <person name="Engler F."/>
            <person name="Soderlund C."/>
            <person name="Wing R.A."/>
            <person name="Palmer L.E."/>
            <person name="de la Bastide M."/>
            <person name="Spiegel L."/>
            <person name="Nascimento L."/>
            <person name="Zutavern T."/>
            <person name="O'Shaughnessy A."/>
            <person name="Dike S."/>
            <person name="Dedhia N."/>
            <person name="Preston R."/>
            <person name="Balija V."/>
            <person name="McCombie W.R."/>
            <person name="Chow T."/>
            <person name="Chen H."/>
            <person name="Chung M."/>
            <person name="Chen C."/>
            <person name="Shaw J."/>
            <person name="Wu H."/>
            <person name="Hsiao K."/>
            <person name="Chao Y."/>
            <person name="Chu M."/>
            <person name="Cheng C."/>
            <person name="Hour A."/>
            <person name="Lee P."/>
            <person name="Lin S."/>
            <person name="Lin Y."/>
            <person name="Liou J."/>
            <person name="Liu S."/>
            <person name="Hsing Y."/>
            <person name="Raghuvanshi S."/>
            <person name="Mohanty A."/>
            <person name="Bharti A.K."/>
            <person name="Gaur A."/>
            <person name="Gupta V."/>
            <person name="Kumar D."/>
            <person name="Ravi V."/>
            <person name="Vij S."/>
            <person name="Kapur A."/>
            <person name="Khurana P."/>
            <person name="Khurana P."/>
            <person name="Khurana J.P."/>
            <person name="Tyagi A.K."/>
            <person name="Gaikwad K."/>
            <person name="Singh A."/>
            <person name="Dalal V."/>
            <person name="Srivastava S."/>
            <person name="Dixit A."/>
            <person name="Pal A.K."/>
            <person name="Ghazi I.A."/>
            <person name="Yadav M."/>
            <person name="Pandit A."/>
            <person name="Bhargava A."/>
            <person name="Sureshbabu K."/>
            <person name="Batra K."/>
            <person name="Sharma T.R."/>
            <person name="Mohapatra T."/>
            <person name="Singh N.K."/>
            <person name="Messing J."/>
            <person name="Nelson A.B."/>
            <person name="Fuks G."/>
            <person name="Kavchok S."/>
            <person name="Keizer G."/>
            <person name="Linton E."/>
            <person name="Llaca V."/>
            <person name="Song R."/>
            <person name="Tanyolac B."/>
            <person name="Young S."/>
            <person name="Ho-Il K."/>
            <person name="Hahn J.H."/>
            <person name="Sangsakoo G."/>
            <person name="Vanavichit A."/>
            <person name="de Mattos Luiz.A.T."/>
            <person name="Zimmer P.D."/>
            <person name="Malone G."/>
            <person name="Dellagostin O."/>
            <person name="de Oliveira A.C."/>
            <person name="Bevan M."/>
            <person name="Bancroft I."/>
            <person name="Minx P."/>
            <person name="Cordum H."/>
            <person name="Wilson R."/>
            <person name="Cheng Z."/>
            <person name="Jin W."/>
            <person name="Jiang J."/>
            <person name="Leong S.A."/>
            <person name="Iwama H."/>
            <person name="Gojobori T."/>
            <person name="Itoh T."/>
            <person name="Niimura Y."/>
            <person name="Fujii Y."/>
            <person name="Habara T."/>
            <person name="Sakai H."/>
            <person name="Sato Y."/>
            <person name="Wilson G."/>
            <person name="Kumar K."/>
            <person name="McCouch S."/>
            <person name="Juretic N."/>
            <person name="Hoen D."/>
            <person name="Wright S."/>
            <person name="Bruskiewich R."/>
            <person name="Bureau T."/>
            <person name="Miyao A."/>
            <person name="Hirochika H."/>
            <person name="Nishikawa T."/>
            <person name="Kadowaki K."/>
            <person name="Sugiura M."/>
            <person name="Burr B."/>
            <person name="Sasaki T."/>
        </authorList>
    </citation>
    <scope>NUCLEOTIDE SEQUENCE [LARGE SCALE GENOMIC DNA]</scope>
    <source>
        <strain evidence="3">cv. Nipponbare</strain>
    </source>
</reference>
<dbReference type="Proteomes" id="UP000059680">
    <property type="component" value="Chromosome 4"/>
</dbReference>